<gene>
    <name evidence="2" type="ORF">RH857_11740</name>
</gene>
<dbReference type="Pfam" id="PF13472">
    <property type="entry name" value="Lipase_GDSL_2"/>
    <property type="match status" value="1"/>
</dbReference>
<dbReference type="Gene3D" id="2.60.120.260">
    <property type="entry name" value="Galactose-binding domain-like"/>
    <property type="match status" value="1"/>
</dbReference>
<name>A0ABU1FX10_9MICC</name>
<dbReference type="RefSeq" id="WP_310538163.1">
    <property type="nucleotide sequence ID" value="NZ_BAAAOC010000007.1"/>
</dbReference>
<evidence type="ECO:0000259" key="1">
    <source>
        <dbReference type="Pfam" id="PF13472"/>
    </source>
</evidence>
<evidence type="ECO:0000313" key="2">
    <source>
        <dbReference type="EMBL" id="MDR5712792.1"/>
    </source>
</evidence>
<dbReference type="Proteomes" id="UP001260872">
    <property type="component" value="Unassembled WGS sequence"/>
</dbReference>
<dbReference type="EMBL" id="JAVKGT010000037">
    <property type="protein sequence ID" value="MDR5712792.1"/>
    <property type="molecule type" value="Genomic_DNA"/>
</dbReference>
<comment type="caution">
    <text evidence="2">The sequence shown here is derived from an EMBL/GenBank/DDBJ whole genome shotgun (WGS) entry which is preliminary data.</text>
</comment>
<evidence type="ECO:0000313" key="3">
    <source>
        <dbReference type="Proteomes" id="UP001260872"/>
    </source>
</evidence>
<organism evidence="2 3">
    <name type="scientific">Nesterenkonia flava</name>
    <dbReference type="NCBI Taxonomy" id="469799"/>
    <lineage>
        <taxon>Bacteria</taxon>
        <taxon>Bacillati</taxon>
        <taxon>Actinomycetota</taxon>
        <taxon>Actinomycetes</taxon>
        <taxon>Micrococcales</taxon>
        <taxon>Micrococcaceae</taxon>
        <taxon>Nesterenkonia</taxon>
    </lineage>
</organism>
<dbReference type="SUPFAM" id="SSF52266">
    <property type="entry name" value="SGNH hydrolase"/>
    <property type="match status" value="1"/>
</dbReference>
<keyword evidence="2" id="KW-0378">Hydrolase</keyword>
<keyword evidence="3" id="KW-1185">Reference proteome</keyword>
<accession>A0ABU1FX10</accession>
<dbReference type="GO" id="GO:0016787">
    <property type="term" value="F:hydrolase activity"/>
    <property type="evidence" value="ECO:0007669"/>
    <property type="project" value="UniProtKB-KW"/>
</dbReference>
<dbReference type="Gene3D" id="3.40.50.1110">
    <property type="entry name" value="SGNH hydrolase"/>
    <property type="match status" value="1"/>
</dbReference>
<protein>
    <submittedName>
        <fullName evidence="2">SGNH/GDSL hydrolase family protein</fullName>
    </submittedName>
</protein>
<feature type="domain" description="SGNH hydrolase-type esterase" evidence="1">
    <location>
        <begin position="180"/>
        <end position="373"/>
    </location>
</feature>
<proteinExistence type="predicted"/>
<sequence>MQSLDAHTIELNSRIVRGAVELEPTARGLLPRRLPGWALEQNIDPMVERVTAEPSGVRLEFLTRAGVVELEVYATAYAGEDWQPAFRTYDLVVDGVLHAQASATSGRVIQVDPATRRQQVREGSTSALRFEDLPAGEKHVEIWLPNSERTELVSLRADAPLAALNEDRAGAGQTRWLHHGSSISQGSDAAHPTGIWPAVAARAAGVHLQNLGFGGQAVLDPFTARTLRETPADVITLKLGINLVNGDIMRRRAFTPAVHGFLDTIREGQHASTPLVVVSPLHCAIHEQTPGALRYETVQGQPRFSALGDPAEVAQGRLSLEVIREDLAAVVAARQRRDENLYFLSGLELFGAEDEQALPMPDQLHPDTAAHRLIGERFAQRVFGPAGILAGRF</sequence>
<reference evidence="3" key="1">
    <citation type="submission" date="2023-07" db="EMBL/GenBank/DDBJ databases">
        <title>Description of three actinobacteria isolated from air of manufacturing shop in a pharmaceutical factory.</title>
        <authorList>
            <person name="Zhang D.-F."/>
        </authorList>
    </citation>
    <scope>NUCLEOTIDE SEQUENCE [LARGE SCALE GENOMIC DNA]</scope>
    <source>
        <strain evidence="3">CCTCC AB 207010</strain>
    </source>
</reference>
<dbReference type="InterPro" id="IPR013830">
    <property type="entry name" value="SGNH_hydro"/>
</dbReference>
<dbReference type="InterPro" id="IPR036514">
    <property type="entry name" value="SGNH_hydro_sf"/>
</dbReference>